<dbReference type="AlphaFoldDB" id="A0AAP0RGS9"/>
<dbReference type="Proteomes" id="UP001415857">
    <property type="component" value="Unassembled WGS sequence"/>
</dbReference>
<reference evidence="1 2" key="1">
    <citation type="journal article" date="2024" name="Plant J.">
        <title>Genome sequences and population genomics reveal climatic adaptation and genomic divergence between two closely related sweetgum species.</title>
        <authorList>
            <person name="Xu W.Q."/>
            <person name="Ren C.Q."/>
            <person name="Zhang X.Y."/>
            <person name="Comes H.P."/>
            <person name="Liu X.H."/>
            <person name="Li Y.G."/>
            <person name="Kettle C.J."/>
            <person name="Jalonen R."/>
            <person name="Gaisberger H."/>
            <person name="Ma Y.Z."/>
            <person name="Qiu Y.X."/>
        </authorList>
    </citation>
    <scope>NUCLEOTIDE SEQUENCE [LARGE SCALE GENOMIC DNA]</scope>
    <source>
        <strain evidence="1">Hangzhou</strain>
    </source>
</reference>
<evidence type="ECO:0000313" key="1">
    <source>
        <dbReference type="EMBL" id="KAK9276767.1"/>
    </source>
</evidence>
<comment type="caution">
    <text evidence="1">The sequence shown here is derived from an EMBL/GenBank/DDBJ whole genome shotgun (WGS) entry which is preliminary data.</text>
</comment>
<dbReference type="EMBL" id="JBBPBK010000010">
    <property type="protein sequence ID" value="KAK9276767.1"/>
    <property type="molecule type" value="Genomic_DNA"/>
</dbReference>
<sequence>MAPLKKKGEDNKEIKNSLGRMASSLEEYLRSKANALSVDEVYEAVSAILDLEEEVFFYKACN</sequence>
<gene>
    <name evidence="1" type="ORF">L1049_006303</name>
</gene>
<accession>A0AAP0RGS9</accession>
<keyword evidence="2" id="KW-1185">Reference proteome</keyword>
<organism evidence="1 2">
    <name type="scientific">Liquidambar formosana</name>
    <name type="common">Formosan gum</name>
    <dbReference type="NCBI Taxonomy" id="63359"/>
    <lineage>
        <taxon>Eukaryota</taxon>
        <taxon>Viridiplantae</taxon>
        <taxon>Streptophyta</taxon>
        <taxon>Embryophyta</taxon>
        <taxon>Tracheophyta</taxon>
        <taxon>Spermatophyta</taxon>
        <taxon>Magnoliopsida</taxon>
        <taxon>eudicotyledons</taxon>
        <taxon>Gunneridae</taxon>
        <taxon>Pentapetalae</taxon>
        <taxon>Saxifragales</taxon>
        <taxon>Altingiaceae</taxon>
        <taxon>Liquidambar</taxon>
    </lineage>
</organism>
<proteinExistence type="predicted"/>
<evidence type="ECO:0000313" key="2">
    <source>
        <dbReference type="Proteomes" id="UP001415857"/>
    </source>
</evidence>
<protein>
    <submittedName>
        <fullName evidence="1">Uncharacterized protein</fullName>
    </submittedName>
</protein>
<name>A0AAP0RGS9_LIQFO</name>